<proteinExistence type="predicted"/>
<keyword evidence="1" id="KW-0812">Transmembrane</keyword>
<dbReference type="RefSeq" id="WP_054537247.1">
    <property type="nucleotide sequence ID" value="NZ_LGKP01000040.1"/>
</dbReference>
<feature type="transmembrane region" description="Helical" evidence="1">
    <location>
        <begin position="75"/>
        <end position="94"/>
    </location>
</feature>
<dbReference type="Proteomes" id="UP000050277">
    <property type="component" value="Unassembled WGS sequence"/>
</dbReference>
<comment type="caution">
    <text evidence="2">The sequence shown here is derived from an EMBL/GenBank/DDBJ whole genome shotgun (WGS) entry which is preliminary data.</text>
</comment>
<dbReference type="STRING" id="70996.SE18_25285"/>
<feature type="transmembrane region" description="Helical" evidence="1">
    <location>
        <begin position="53"/>
        <end position="70"/>
    </location>
</feature>
<gene>
    <name evidence="2" type="ORF">SE18_25285</name>
</gene>
<evidence type="ECO:0000313" key="2">
    <source>
        <dbReference type="EMBL" id="KPL80351.1"/>
    </source>
</evidence>
<evidence type="ECO:0000256" key="1">
    <source>
        <dbReference type="SAM" id="Phobius"/>
    </source>
</evidence>
<sequence length="131" mass="14744">MLKRNESLAFGRPFLITVIAIGYVLTAMVEVGVALLGRVPAFLEQFILSEDPIVLVVTACFQVVMGLALFQGWRVMWWVVIVSAYVSIGGYILDGLLGERWAWGGMLWNVIVLAYMNSRDVQAFFGREVYY</sequence>
<evidence type="ECO:0000313" key="3">
    <source>
        <dbReference type="Proteomes" id="UP000050277"/>
    </source>
</evidence>
<feature type="transmembrane region" description="Helical" evidence="1">
    <location>
        <begin position="100"/>
        <end position="117"/>
    </location>
</feature>
<keyword evidence="1" id="KW-0472">Membrane</keyword>
<reference evidence="2 3" key="1">
    <citation type="submission" date="2015-07" db="EMBL/GenBank/DDBJ databases">
        <title>Whole genome sequence of Herpetosiphon geysericola DSM 7119.</title>
        <authorList>
            <person name="Hemp J."/>
            <person name="Ward L.M."/>
            <person name="Pace L.A."/>
            <person name="Fischer W.W."/>
        </authorList>
    </citation>
    <scope>NUCLEOTIDE SEQUENCE [LARGE SCALE GENOMIC DNA]</scope>
    <source>
        <strain evidence="2 3">DSM 7119</strain>
    </source>
</reference>
<dbReference type="OrthoDB" id="9799970at2"/>
<dbReference type="AlphaFoldDB" id="A0A0P6XJS3"/>
<accession>A0A0P6XJS3</accession>
<feature type="transmembrane region" description="Helical" evidence="1">
    <location>
        <begin position="12"/>
        <end position="33"/>
    </location>
</feature>
<organism evidence="2 3">
    <name type="scientific">Herpetosiphon geysericola</name>
    <dbReference type="NCBI Taxonomy" id="70996"/>
    <lineage>
        <taxon>Bacteria</taxon>
        <taxon>Bacillati</taxon>
        <taxon>Chloroflexota</taxon>
        <taxon>Chloroflexia</taxon>
        <taxon>Herpetosiphonales</taxon>
        <taxon>Herpetosiphonaceae</taxon>
        <taxon>Herpetosiphon</taxon>
    </lineage>
</organism>
<name>A0A0P6XJS3_9CHLR</name>
<keyword evidence="3" id="KW-1185">Reference proteome</keyword>
<keyword evidence="1" id="KW-1133">Transmembrane helix</keyword>
<dbReference type="EMBL" id="LGKP01000040">
    <property type="protein sequence ID" value="KPL80351.1"/>
    <property type="molecule type" value="Genomic_DNA"/>
</dbReference>
<protein>
    <submittedName>
        <fullName evidence="2">Uncharacterized protein</fullName>
    </submittedName>
</protein>